<sequence length="122" mass="13346">MRRALAARLRKAPAALPKRAAGSFTLRPHKTLVAPIKVSAPHVGSPSWSSREGVSARHTSPAMLVWLSSIQDTTSTKQLVVVFCPGGGDHWFYCGLRPVTGHRQLCYQAPDVARSMLRSAQW</sequence>
<protein>
    <submittedName>
        <fullName evidence="1">Uncharacterized protein</fullName>
    </submittedName>
</protein>
<evidence type="ECO:0000313" key="1">
    <source>
        <dbReference type="EMBL" id="CAK8996149.1"/>
    </source>
</evidence>
<comment type="caution">
    <text evidence="1">The sequence shown here is derived from an EMBL/GenBank/DDBJ whole genome shotgun (WGS) entry which is preliminary data.</text>
</comment>
<keyword evidence="2" id="KW-1185">Reference proteome</keyword>
<dbReference type="Proteomes" id="UP001642484">
    <property type="component" value="Unassembled WGS sequence"/>
</dbReference>
<reference evidence="1 2" key="1">
    <citation type="submission" date="2024-02" db="EMBL/GenBank/DDBJ databases">
        <authorList>
            <person name="Chen Y."/>
            <person name="Shah S."/>
            <person name="Dougan E. K."/>
            <person name="Thang M."/>
            <person name="Chan C."/>
        </authorList>
    </citation>
    <scope>NUCLEOTIDE SEQUENCE [LARGE SCALE GENOMIC DNA]</scope>
</reference>
<evidence type="ECO:0000313" key="2">
    <source>
        <dbReference type="Proteomes" id="UP001642484"/>
    </source>
</evidence>
<organism evidence="1 2">
    <name type="scientific">Durusdinium trenchii</name>
    <dbReference type="NCBI Taxonomy" id="1381693"/>
    <lineage>
        <taxon>Eukaryota</taxon>
        <taxon>Sar</taxon>
        <taxon>Alveolata</taxon>
        <taxon>Dinophyceae</taxon>
        <taxon>Suessiales</taxon>
        <taxon>Symbiodiniaceae</taxon>
        <taxon>Durusdinium</taxon>
    </lineage>
</organism>
<dbReference type="EMBL" id="CAXAMN010001780">
    <property type="protein sequence ID" value="CAK8996149.1"/>
    <property type="molecule type" value="Genomic_DNA"/>
</dbReference>
<name>A0ABP0I0P4_9DINO</name>
<proteinExistence type="predicted"/>
<accession>A0ABP0I0P4</accession>
<gene>
    <name evidence="1" type="ORF">CCMP2556_LOCUS4333</name>
</gene>